<protein>
    <submittedName>
        <fullName evidence="3">Uncharacterized protein</fullName>
    </submittedName>
</protein>
<dbReference type="Proteomes" id="UP000887572">
    <property type="component" value="Unplaced"/>
</dbReference>
<evidence type="ECO:0000256" key="1">
    <source>
        <dbReference type="SAM" id="MobiDB-lite"/>
    </source>
</evidence>
<feature type="compositionally biased region" description="Polar residues" evidence="1">
    <location>
        <begin position="346"/>
        <end position="360"/>
    </location>
</feature>
<feature type="compositionally biased region" description="Basic and acidic residues" evidence="1">
    <location>
        <begin position="142"/>
        <end position="156"/>
    </location>
</feature>
<feature type="compositionally biased region" description="Low complexity" evidence="1">
    <location>
        <begin position="107"/>
        <end position="117"/>
    </location>
</feature>
<evidence type="ECO:0000313" key="2">
    <source>
        <dbReference type="Proteomes" id="UP000887572"/>
    </source>
</evidence>
<sequence length="444" mass="47954">MPKQQLPLALHTSLVCVVKKARLGRSFGTMDKDMDKERFEKGYKSSEFLQNHPNFSIVCVFGQRRHHACLEPIAGSITAATALEVCQAEAQRESTSAVDSQHEHSEPTTSAKPKPTTTATLGKAIAKPKLSTATALLANNAQRDDESRLGRKSREGRQEHDTACKYFVDALEKGYCRRCGHGDADRLRMRNATMKAGLEESLAKGAKSTTQRASTSLTHWRRATAVAVASLGRKSREGRQERGTACKYFVDALEKGYSRRCGRHGRQEHDTACKYFVDAPEKGYCRRCGHRDADRLRMRDATMKAGLEESLAKGAKSAAQRGSTSLTQRKPAGAARVDHHHAEADTTATLTSDLGPNANDTPHDILQGNATAKPPKPTTAAALTSDLGTNSNGTQHGFAVSVAVAVWISLAKGAKSAAQRASTSLTQWTRATAFAVAVTLLVAS</sequence>
<feature type="region of interest" description="Disordered" evidence="1">
    <location>
        <begin position="137"/>
        <end position="156"/>
    </location>
</feature>
<feature type="region of interest" description="Disordered" evidence="1">
    <location>
        <begin position="311"/>
        <end position="383"/>
    </location>
</feature>
<organism evidence="2 3">
    <name type="scientific">Globodera rostochiensis</name>
    <name type="common">Golden nematode worm</name>
    <name type="synonym">Heterodera rostochiensis</name>
    <dbReference type="NCBI Taxonomy" id="31243"/>
    <lineage>
        <taxon>Eukaryota</taxon>
        <taxon>Metazoa</taxon>
        <taxon>Ecdysozoa</taxon>
        <taxon>Nematoda</taxon>
        <taxon>Chromadorea</taxon>
        <taxon>Rhabditida</taxon>
        <taxon>Tylenchina</taxon>
        <taxon>Tylenchomorpha</taxon>
        <taxon>Tylenchoidea</taxon>
        <taxon>Heteroderidae</taxon>
        <taxon>Heteroderinae</taxon>
        <taxon>Globodera</taxon>
    </lineage>
</organism>
<dbReference type="AlphaFoldDB" id="A0A914HC17"/>
<evidence type="ECO:0000313" key="3">
    <source>
        <dbReference type="WBParaSite" id="Gr19_v10_g16123.t1"/>
    </source>
</evidence>
<proteinExistence type="predicted"/>
<name>A0A914HC17_GLORO</name>
<dbReference type="WBParaSite" id="Gr19_v10_g16123.t1">
    <property type="protein sequence ID" value="Gr19_v10_g16123.t1"/>
    <property type="gene ID" value="Gr19_v10_g16123"/>
</dbReference>
<accession>A0A914HC17</accession>
<feature type="compositionally biased region" description="Low complexity" evidence="1">
    <location>
        <begin position="370"/>
        <end position="382"/>
    </location>
</feature>
<reference evidence="3" key="1">
    <citation type="submission" date="2022-11" db="UniProtKB">
        <authorList>
            <consortium name="WormBaseParasite"/>
        </authorList>
    </citation>
    <scope>IDENTIFICATION</scope>
</reference>
<keyword evidence="2" id="KW-1185">Reference proteome</keyword>
<feature type="region of interest" description="Disordered" evidence="1">
    <location>
        <begin position="93"/>
        <end position="117"/>
    </location>
</feature>